<dbReference type="InterPro" id="IPR002052">
    <property type="entry name" value="DNA_methylase_N6_adenine_CS"/>
</dbReference>
<dbReference type="GO" id="GO:0003676">
    <property type="term" value="F:nucleic acid binding"/>
    <property type="evidence" value="ECO:0007669"/>
    <property type="project" value="InterPro"/>
</dbReference>
<dbReference type="Pfam" id="PF10237">
    <property type="entry name" value="N6-adenineMlase"/>
    <property type="match status" value="1"/>
</dbReference>
<organism evidence="6">
    <name type="scientific">Apis mellifera</name>
    <name type="common">Honeybee</name>
    <dbReference type="NCBI Taxonomy" id="7460"/>
    <lineage>
        <taxon>Eukaryota</taxon>
        <taxon>Metazoa</taxon>
        <taxon>Ecdysozoa</taxon>
        <taxon>Arthropoda</taxon>
        <taxon>Hexapoda</taxon>
        <taxon>Insecta</taxon>
        <taxon>Pterygota</taxon>
        <taxon>Neoptera</taxon>
        <taxon>Endopterygota</taxon>
        <taxon>Hymenoptera</taxon>
        <taxon>Apocrita</taxon>
        <taxon>Aculeata</taxon>
        <taxon>Apoidea</taxon>
        <taxon>Anthophila</taxon>
        <taxon>Apidae</taxon>
        <taxon>Apis</taxon>
    </lineage>
</organism>
<evidence type="ECO:0000256" key="2">
    <source>
        <dbReference type="ARBA" id="ARBA00022490"/>
    </source>
</evidence>
<evidence type="ECO:0000313" key="7">
    <source>
        <dbReference type="Proteomes" id="UP000005203"/>
    </source>
</evidence>
<gene>
    <name evidence="8" type="primary">LOC552772</name>
</gene>
<comment type="similarity">
    <text evidence="5">Belongs to the class I-like SAM-binding methyltransferase superfamily. EFM5 family.</text>
</comment>
<keyword evidence="2 5" id="KW-0963">Cytoplasm</keyword>
<dbReference type="EC" id="2.1.1.-" evidence="5"/>
<dbReference type="GO" id="GO:0005737">
    <property type="term" value="C:cytoplasm"/>
    <property type="evidence" value="ECO:0007669"/>
    <property type="project" value="UniProtKB-SubCell"/>
</dbReference>
<dbReference type="RefSeq" id="XP_003251471.2">
    <property type="nucleotide sequence ID" value="XM_003251423.4"/>
</dbReference>
<accession>A0A7M7GBF0</accession>
<dbReference type="KEGG" id="ame:552772"/>
<evidence type="ECO:0000256" key="5">
    <source>
        <dbReference type="HAMAP-Rule" id="MF_03187"/>
    </source>
</evidence>
<reference evidence="6" key="1">
    <citation type="submission" date="2021-01" db="UniProtKB">
        <authorList>
            <consortium name="EnsemblMetazoa"/>
        </authorList>
    </citation>
    <scope>IDENTIFICATION</scope>
    <source>
        <strain evidence="6">DH4</strain>
    </source>
</reference>
<dbReference type="OrthoDB" id="206354at2759"/>
<comment type="function">
    <text evidence="5">S-adenosyl-L-methionine-dependent protein-lysine N-methyltransferase that methylates elongation factor 1-alpha.</text>
</comment>
<dbReference type="GO" id="GO:0016279">
    <property type="term" value="F:protein-lysine N-methyltransferase activity"/>
    <property type="evidence" value="ECO:0007669"/>
    <property type="project" value="UniProtKB-UniRule"/>
</dbReference>
<dbReference type="EnsemblMetazoa" id="XM_003251423">
    <property type="protein sequence ID" value="XP_003251471"/>
    <property type="gene ID" value="LOC552772"/>
</dbReference>
<dbReference type="GeneID" id="552772"/>
<dbReference type="PROSITE" id="PS00092">
    <property type="entry name" value="N6_MTASE"/>
    <property type="match status" value="1"/>
</dbReference>
<evidence type="ECO:0000313" key="8">
    <source>
        <dbReference type="RefSeq" id="XP_003251471.2"/>
    </source>
</evidence>
<comment type="subcellular location">
    <subcellularLocation>
        <location evidence="1 5">Cytoplasm</location>
    </subcellularLocation>
</comment>
<sequence>MYKNDDDDDDDLKLCPTTLAALNEFLKEKQERENQLKCSLENKDLEISFDENWQLSQFWYDDKTIDTLVKGAIQSTESNGKIALISCPSLYNKLKKNCDERQITLFEYDERFKIYGVDFVPYNYKFPLDIPQHMSNFYDLVIADPPFLSDECLTKTALTIKFLAKKNYVLCTGSIMSELAKRLLNVEVCCFVPHHQNNLANEFYCYSNFDFDKMLQ</sequence>
<protein>
    <recommendedName>
        <fullName evidence="5">Protein-lysine N-methyltransferase LOC552772</fullName>
        <ecNumber evidence="5">2.1.1.-</ecNumber>
    </recommendedName>
</protein>
<keyword evidence="3 5" id="KW-0489">Methyltransferase</keyword>
<dbReference type="InterPro" id="IPR041370">
    <property type="entry name" value="Mlase_EEF1AKMT1/ZCCHC4"/>
</dbReference>
<evidence type="ECO:0000256" key="1">
    <source>
        <dbReference type="ARBA" id="ARBA00004496"/>
    </source>
</evidence>
<evidence type="ECO:0000256" key="3">
    <source>
        <dbReference type="ARBA" id="ARBA00022603"/>
    </source>
</evidence>
<proteinExistence type="inferred from homology"/>
<reference evidence="8" key="2">
    <citation type="submission" date="2025-04" db="UniProtKB">
        <authorList>
            <consortium name="RefSeq"/>
        </authorList>
    </citation>
    <scope>IDENTIFICATION</scope>
    <source>
        <strain evidence="8">DH4</strain>
        <tissue evidence="8">Whole body</tissue>
    </source>
</reference>
<evidence type="ECO:0000313" key="6">
    <source>
        <dbReference type="EnsemblMetazoa" id="XP_003251471"/>
    </source>
</evidence>
<dbReference type="Proteomes" id="UP000005203">
    <property type="component" value="Linkage group LG5"/>
</dbReference>
<dbReference type="PANTHER" id="PTHR13200:SF0">
    <property type="entry name" value="EEF1A LYSINE METHYLTRANSFERASE 1"/>
    <property type="match status" value="1"/>
</dbReference>
<dbReference type="HAMAP" id="MF_03187">
    <property type="entry name" value="Methyltr_EFM5"/>
    <property type="match status" value="1"/>
</dbReference>
<dbReference type="AlphaFoldDB" id="A0A7M7GBF0"/>
<name>A0A7M7GBF0_APIME</name>
<dbReference type="PANTHER" id="PTHR13200">
    <property type="entry name" value="EEF1A LYSINE METHYLTRANSFERASE 1"/>
    <property type="match status" value="1"/>
</dbReference>
<keyword evidence="4 5" id="KW-0808">Transferase</keyword>
<dbReference type="GO" id="GO:0032259">
    <property type="term" value="P:methylation"/>
    <property type="evidence" value="ECO:0007669"/>
    <property type="project" value="UniProtKB-KW"/>
</dbReference>
<accession>A0A8B6XVP1</accession>
<keyword evidence="7" id="KW-1185">Reference proteome</keyword>
<evidence type="ECO:0000256" key="4">
    <source>
        <dbReference type="ARBA" id="ARBA00022679"/>
    </source>
</evidence>
<dbReference type="InterPro" id="IPR019369">
    <property type="entry name" value="Efm5/EEF1AKMT1"/>
</dbReference>